<reference evidence="1" key="2">
    <citation type="submission" date="2020-09" db="EMBL/GenBank/DDBJ databases">
        <authorList>
            <person name="Sun Q."/>
            <person name="Ohkuma M."/>
        </authorList>
    </citation>
    <scope>NUCLEOTIDE SEQUENCE</scope>
    <source>
        <strain evidence="1">JCM 4714</strain>
    </source>
</reference>
<evidence type="ECO:0000313" key="1">
    <source>
        <dbReference type="EMBL" id="GHE11107.1"/>
    </source>
</evidence>
<evidence type="ECO:0000313" key="2">
    <source>
        <dbReference type="Proteomes" id="UP000655443"/>
    </source>
</evidence>
<dbReference type="RefSeq" id="WP_189957594.1">
    <property type="nucleotide sequence ID" value="NZ_BMVG01000026.1"/>
</dbReference>
<gene>
    <name evidence="1" type="ORF">GCM10010339_69590</name>
</gene>
<organism evidence="1 2">
    <name type="scientific">Streptomyces alanosinicus</name>
    <dbReference type="NCBI Taxonomy" id="68171"/>
    <lineage>
        <taxon>Bacteria</taxon>
        <taxon>Bacillati</taxon>
        <taxon>Actinomycetota</taxon>
        <taxon>Actinomycetes</taxon>
        <taxon>Kitasatosporales</taxon>
        <taxon>Streptomycetaceae</taxon>
        <taxon>Streptomyces</taxon>
    </lineage>
</organism>
<sequence length="166" mass="18249">MLIPEYCPFHQVEDACGPMARLLEQAGLLALTPNAPARPGQEAPAAEDSAFGVPMAEVSLRRIVARINTWGRTALDPTIPRLDVAPGDVRSVRYALQALYETVQEKAGLDQRWWRVKDRLTQARASLVRDALADAEDDRLAAYLAALHVDRAYAVWEAEIKTGLGS</sequence>
<keyword evidence="2" id="KW-1185">Reference proteome</keyword>
<reference evidence="1" key="1">
    <citation type="journal article" date="2014" name="Int. J. Syst. Evol. Microbiol.">
        <title>Complete genome sequence of Corynebacterium casei LMG S-19264T (=DSM 44701T), isolated from a smear-ripened cheese.</title>
        <authorList>
            <consortium name="US DOE Joint Genome Institute (JGI-PGF)"/>
            <person name="Walter F."/>
            <person name="Albersmeier A."/>
            <person name="Kalinowski J."/>
            <person name="Ruckert C."/>
        </authorList>
    </citation>
    <scope>NUCLEOTIDE SEQUENCE</scope>
    <source>
        <strain evidence="1">JCM 4714</strain>
    </source>
</reference>
<dbReference type="EMBL" id="BMVG01000026">
    <property type="protein sequence ID" value="GHE11107.1"/>
    <property type="molecule type" value="Genomic_DNA"/>
</dbReference>
<dbReference type="Proteomes" id="UP000655443">
    <property type="component" value="Unassembled WGS sequence"/>
</dbReference>
<accession>A0A919D621</accession>
<protein>
    <submittedName>
        <fullName evidence="1">Uncharacterized protein</fullName>
    </submittedName>
</protein>
<proteinExistence type="predicted"/>
<name>A0A919D621_9ACTN</name>
<comment type="caution">
    <text evidence="1">The sequence shown here is derived from an EMBL/GenBank/DDBJ whole genome shotgun (WGS) entry which is preliminary data.</text>
</comment>
<dbReference type="AlphaFoldDB" id="A0A919D621"/>